<evidence type="ECO:0000259" key="5">
    <source>
        <dbReference type="PROSITE" id="PS50887"/>
    </source>
</evidence>
<accession>A0A7D4NPL4</accession>
<feature type="domain" description="GGDEF" evidence="5">
    <location>
        <begin position="379"/>
        <end position="512"/>
    </location>
</feature>
<feature type="domain" description="EAL" evidence="3">
    <location>
        <begin position="523"/>
        <end position="773"/>
    </location>
</feature>
<dbReference type="CDD" id="cd01949">
    <property type="entry name" value="GGDEF"/>
    <property type="match status" value="1"/>
</dbReference>
<dbReference type="AlphaFoldDB" id="A0A7D4NPL4"/>
<dbReference type="PROSITE" id="PS50885">
    <property type="entry name" value="HAMP"/>
    <property type="match status" value="1"/>
</dbReference>
<dbReference type="PROSITE" id="PS50883">
    <property type="entry name" value="EAL"/>
    <property type="match status" value="1"/>
</dbReference>
<dbReference type="SMART" id="SM00304">
    <property type="entry name" value="HAMP"/>
    <property type="match status" value="1"/>
</dbReference>
<dbReference type="CDD" id="cd01948">
    <property type="entry name" value="EAL"/>
    <property type="match status" value="1"/>
</dbReference>
<sequence>MKWFVSLANRINISIAAVLSLLLFLLILNINDSITSFSNKEQKNVREQFSEFLNSALAPLLFNQDYASLVERMNQLIKDHPGLDHIEVLNIDNRRIAHVDNPGKDTQEPHNGTQFAQIELRLADELVGHLVYSLSLQQYGKLKQELRQEMVFLTTLAILLTIILTTLLMGFLTKGLRKLTHASQKMLNGDYQSPIPFLGHDEIGRLGQSFDELRESIQRRTHLLELEQSRMESLLNTMNVGILFENSDDLIEYHNQTFFDIWRLNPSISIYHQPLENVLKRSPLKVLSEQKIDARQVGERRYECQLSDGRVILQTQMDVEEKQTGGGNLWVFEDITQRKELEEELTTLATYDPLTGLNNRHGFKQQIFRMASFAKRRNQLLALLFFDLDEFKLINDTFGHARGDETLILVANTMRTHIRKEEWLFRLGGDEFALLSIVSDQQEAEFLAERIINALANTTHQFGSQQLRITTSIGISFYPHPSADPEMLPSHADIAMYEAKDRGKNTYTVYNPRSSRLDREMARLSWAESINKALNQHKIELHFQGVYHIHDQKLGHLEALVRIRDEENKLVHPNEFIPIAEKNGQIVEIDRYVIHRSIEMLAQNPNIPDIAINLSGRSFDDVSLPDYIAKMIAFYQVKPQRLLFELTETETVADIQDASQFIDALHDIGCTVCLDDFGTGFASFAYLKHLKVDVLKIDGTFIQNLDTSMENRLFVESMVTVAKGLGKRTIAEFIESEAILETCRELGVDMGQGYYLDKPQKMHPSLGNISSELHWEET</sequence>
<name>A0A7D4NPL4_9GAMM</name>
<evidence type="ECO:0000259" key="4">
    <source>
        <dbReference type="PROSITE" id="PS50885"/>
    </source>
</evidence>
<proteinExistence type="predicted"/>
<dbReference type="Proteomes" id="UP000504724">
    <property type="component" value="Chromosome"/>
</dbReference>
<dbReference type="Gene3D" id="3.30.70.270">
    <property type="match status" value="1"/>
</dbReference>
<dbReference type="Pfam" id="PF00563">
    <property type="entry name" value="EAL"/>
    <property type="match status" value="1"/>
</dbReference>
<dbReference type="FunFam" id="3.30.70.270:FF:000001">
    <property type="entry name" value="Diguanylate cyclase domain protein"/>
    <property type="match status" value="1"/>
</dbReference>
<evidence type="ECO:0000313" key="6">
    <source>
        <dbReference type="EMBL" id="QKI88217.1"/>
    </source>
</evidence>
<reference evidence="6 7" key="1">
    <citation type="submission" date="2020-05" db="EMBL/GenBank/DDBJ databases">
        <title>Thiomicrorhabdus sediminis sp.nov. and Thiomicrorhabdus xiamenensis sp.nov., novel sulfur-oxidizing bacteria isolated from coastal sediment.</title>
        <authorList>
            <person name="Liu X."/>
        </authorList>
    </citation>
    <scope>NUCLEOTIDE SEQUENCE [LARGE SCALE GENOMIC DNA]</scope>
    <source>
        <strain evidence="6 7">G2</strain>
    </source>
</reference>
<dbReference type="InterPro" id="IPR000160">
    <property type="entry name" value="GGDEF_dom"/>
</dbReference>
<dbReference type="NCBIfam" id="TIGR00254">
    <property type="entry name" value="GGDEF"/>
    <property type="match status" value="1"/>
</dbReference>
<evidence type="ECO:0000256" key="1">
    <source>
        <dbReference type="ARBA" id="ARBA00001946"/>
    </source>
</evidence>
<dbReference type="InterPro" id="IPR043128">
    <property type="entry name" value="Rev_trsase/Diguanyl_cyclase"/>
</dbReference>
<dbReference type="Pfam" id="PF00672">
    <property type="entry name" value="HAMP"/>
    <property type="match status" value="1"/>
</dbReference>
<dbReference type="GO" id="GO:0016020">
    <property type="term" value="C:membrane"/>
    <property type="evidence" value="ECO:0007669"/>
    <property type="project" value="InterPro"/>
</dbReference>
<protein>
    <submittedName>
        <fullName evidence="6">EAL domain-containing protein</fullName>
    </submittedName>
</protein>
<dbReference type="Pfam" id="PF00990">
    <property type="entry name" value="GGDEF"/>
    <property type="match status" value="1"/>
</dbReference>
<dbReference type="InterPro" id="IPR001633">
    <property type="entry name" value="EAL_dom"/>
</dbReference>
<evidence type="ECO:0000256" key="2">
    <source>
        <dbReference type="SAM" id="Phobius"/>
    </source>
</evidence>
<dbReference type="SMART" id="SM00267">
    <property type="entry name" value="GGDEF"/>
    <property type="match status" value="1"/>
</dbReference>
<dbReference type="Gene3D" id="1.10.8.500">
    <property type="entry name" value="HAMP domain in histidine kinase"/>
    <property type="match status" value="1"/>
</dbReference>
<organism evidence="6 7">
    <name type="scientific">Thiomicrorhabdus xiamenensis</name>
    <dbReference type="NCBI Taxonomy" id="2739063"/>
    <lineage>
        <taxon>Bacteria</taxon>
        <taxon>Pseudomonadati</taxon>
        <taxon>Pseudomonadota</taxon>
        <taxon>Gammaproteobacteria</taxon>
        <taxon>Thiotrichales</taxon>
        <taxon>Piscirickettsiaceae</taxon>
        <taxon>Thiomicrorhabdus</taxon>
    </lineage>
</organism>
<dbReference type="Gene3D" id="3.20.20.450">
    <property type="entry name" value="EAL domain"/>
    <property type="match status" value="1"/>
</dbReference>
<evidence type="ECO:0000259" key="3">
    <source>
        <dbReference type="PROSITE" id="PS50883"/>
    </source>
</evidence>
<feature type="domain" description="HAMP" evidence="4">
    <location>
        <begin position="170"/>
        <end position="222"/>
    </location>
</feature>
<keyword evidence="7" id="KW-1185">Reference proteome</keyword>
<keyword evidence="2" id="KW-1133">Transmembrane helix</keyword>
<keyword evidence="2" id="KW-0472">Membrane</keyword>
<keyword evidence="2" id="KW-0812">Transmembrane</keyword>
<dbReference type="PROSITE" id="PS50887">
    <property type="entry name" value="GGDEF"/>
    <property type="match status" value="1"/>
</dbReference>
<dbReference type="RefSeq" id="WP_173283813.1">
    <property type="nucleotide sequence ID" value="NZ_CP054020.1"/>
</dbReference>
<dbReference type="GO" id="GO:0007165">
    <property type="term" value="P:signal transduction"/>
    <property type="evidence" value="ECO:0007669"/>
    <property type="project" value="InterPro"/>
</dbReference>
<gene>
    <name evidence="6" type="ORF">HQN79_00825</name>
</gene>
<dbReference type="SMART" id="SM00052">
    <property type="entry name" value="EAL"/>
    <property type="match status" value="1"/>
</dbReference>
<dbReference type="SUPFAM" id="SSF55073">
    <property type="entry name" value="Nucleotide cyclase"/>
    <property type="match status" value="1"/>
</dbReference>
<dbReference type="EMBL" id="CP054020">
    <property type="protein sequence ID" value="QKI88217.1"/>
    <property type="molecule type" value="Genomic_DNA"/>
</dbReference>
<dbReference type="InterPro" id="IPR029787">
    <property type="entry name" value="Nucleotide_cyclase"/>
</dbReference>
<dbReference type="PANTHER" id="PTHR44757:SF2">
    <property type="entry name" value="BIOFILM ARCHITECTURE MAINTENANCE PROTEIN MBAA"/>
    <property type="match status" value="1"/>
</dbReference>
<comment type="cofactor">
    <cofactor evidence="1">
        <name>Mg(2+)</name>
        <dbReference type="ChEBI" id="CHEBI:18420"/>
    </cofactor>
</comment>
<dbReference type="CDD" id="cd06225">
    <property type="entry name" value="HAMP"/>
    <property type="match status" value="1"/>
</dbReference>
<dbReference type="SUPFAM" id="SSF158472">
    <property type="entry name" value="HAMP domain-like"/>
    <property type="match status" value="1"/>
</dbReference>
<dbReference type="KEGG" id="txa:HQN79_00825"/>
<dbReference type="GO" id="GO:0003824">
    <property type="term" value="F:catalytic activity"/>
    <property type="evidence" value="ECO:0007669"/>
    <property type="project" value="UniProtKB-ARBA"/>
</dbReference>
<dbReference type="InterPro" id="IPR035919">
    <property type="entry name" value="EAL_sf"/>
</dbReference>
<feature type="transmembrane region" description="Helical" evidence="2">
    <location>
        <begin position="151"/>
        <end position="172"/>
    </location>
</feature>
<dbReference type="InterPro" id="IPR052155">
    <property type="entry name" value="Biofilm_reg_signaling"/>
</dbReference>
<dbReference type="InterPro" id="IPR003660">
    <property type="entry name" value="HAMP_dom"/>
</dbReference>
<dbReference type="SUPFAM" id="SSF141868">
    <property type="entry name" value="EAL domain-like"/>
    <property type="match status" value="1"/>
</dbReference>
<evidence type="ECO:0000313" key="7">
    <source>
        <dbReference type="Proteomes" id="UP000504724"/>
    </source>
</evidence>
<feature type="transmembrane region" description="Helical" evidence="2">
    <location>
        <begin position="12"/>
        <end position="30"/>
    </location>
</feature>
<dbReference type="Gene3D" id="3.30.450.20">
    <property type="entry name" value="PAS domain"/>
    <property type="match status" value="1"/>
</dbReference>
<dbReference type="PANTHER" id="PTHR44757">
    <property type="entry name" value="DIGUANYLATE CYCLASE DGCP"/>
    <property type="match status" value="1"/>
</dbReference>